<evidence type="ECO:0000256" key="2">
    <source>
        <dbReference type="SAM" id="MobiDB-lite"/>
    </source>
</evidence>
<sequence length="153" mass="18063">MVDHQIQWDREQAKKTKQREMEQTTVAYEEQNRQDKDQLTKVTQHLRDVTMSHANELEKLHMRDAKQSHYQDMEALKAALYESQSATHEAEKRALELQGELTAVVRPLILRALKNRNKQLQERLQQEADATFQLEEEINMITSSYHTLLNPHD</sequence>
<reference evidence="3" key="1">
    <citation type="submission" date="2018-07" db="EMBL/GenBank/DDBJ databases">
        <title>Annotation of Aphanomyces astaci genome assembly.</title>
        <authorList>
            <person name="Studholme D.J."/>
        </authorList>
    </citation>
    <scope>NUCLEOTIDE SEQUENCE [LARGE SCALE GENOMIC DNA]</scope>
    <source>
        <strain evidence="3">Pc</strain>
    </source>
</reference>
<gene>
    <name evidence="3" type="ORF">B5M09_000098</name>
</gene>
<protein>
    <submittedName>
        <fullName evidence="3">Uncharacterized protein</fullName>
    </submittedName>
</protein>
<proteinExistence type="predicted"/>
<dbReference type="VEuPathDB" id="FungiDB:H257_01230"/>
<name>A0A425BZS0_APHAT</name>
<dbReference type="EMBL" id="MZMZ02006175">
    <property type="protein sequence ID" value="RQM10323.1"/>
    <property type="molecule type" value="Genomic_DNA"/>
</dbReference>
<evidence type="ECO:0000256" key="1">
    <source>
        <dbReference type="SAM" id="Coils"/>
    </source>
</evidence>
<organism evidence="3 4">
    <name type="scientific">Aphanomyces astaci</name>
    <name type="common">Crayfish plague agent</name>
    <dbReference type="NCBI Taxonomy" id="112090"/>
    <lineage>
        <taxon>Eukaryota</taxon>
        <taxon>Sar</taxon>
        <taxon>Stramenopiles</taxon>
        <taxon>Oomycota</taxon>
        <taxon>Saprolegniomycetes</taxon>
        <taxon>Saprolegniales</taxon>
        <taxon>Verrucalvaceae</taxon>
        <taxon>Aphanomyces</taxon>
    </lineage>
</organism>
<feature type="compositionally biased region" description="Basic and acidic residues" evidence="2">
    <location>
        <begin position="1"/>
        <end position="22"/>
    </location>
</feature>
<evidence type="ECO:0000313" key="4">
    <source>
        <dbReference type="Proteomes" id="UP000284702"/>
    </source>
</evidence>
<evidence type="ECO:0000313" key="3">
    <source>
        <dbReference type="EMBL" id="RQM10323.1"/>
    </source>
</evidence>
<dbReference type="Proteomes" id="UP000284702">
    <property type="component" value="Unassembled WGS sequence"/>
</dbReference>
<comment type="caution">
    <text evidence="3">The sequence shown here is derived from an EMBL/GenBank/DDBJ whole genome shotgun (WGS) entry which is preliminary data.</text>
</comment>
<accession>A0A425BZS0</accession>
<keyword evidence="1" id="KW-0175">Coiled coil</keyword>
<feature type="coiled-coil region" evidence="1">
    <location>
        <begin position="78"/>
        <end position="137"/>
    </location>
</feature>
<keyword evidence="4" id="KW-1185">Reference proteome</keyword>
<dbReference type="AlphaFoldDB" id="A0A425BZS0"/>
<feature type="region of interest" description="Disordered" evidence="2">
    <location>
        <begin position="1"/>
        <end position="36"/>
    </location>
</feature>